<name>A0A8S1EJU8_9PELO</name>
<dbReference type="EMBL" id="CADEPM010000003">
    <property type="protein sequence ID" value="CAB3401416.1"/>
    <property type="molecule type" value="Genomic_DNA"/>
</dbReference>
<comment type="caution">
    <text evidence="1">The sequence shown here is derived from an EMBL/GenBank/DDBJ whole genome shotgun (WGS) entry which is preliminary data.</text>
</comment>
<accession>A0A8S1EJU8</accession>
<evidence type="ECO:0000313" key="1">
    <source>
        <dbReference type="EMBL" id="CAB3401416.1"/>
    </source>
</evidence>
<dbReference type="OrthoDB" id="5792301at2759"/>
<sequence length="104" mass="11563">MSKVNKSSKAGPKLTLASIESIPGQIGFIVCKGNQIVHNTIPKSENPLQIAFNGMKLAARTKGAEFEGHEPHTIQVQFNRFMFEMFQAGPYFIIVKKRIDDNDA</sequence>
<evidence type="ECO:0000313" key="2">
    <source>
        <dbReference type="Proteomes" id="UP000494206"/>
    </source>
</evidence>
<proteinExistence type="predicted"/>
<gene>
    <name evidence="1" type="ORF">CBOVIS_LOCUS4166</name>
</gene>
<dbReference type="Proteomes" id="UP000494206">
    <property type="component" value="Unassembled WGS sequence"/>
</dbReference>
<keyword evidence="2" id="KW-1185">Reference proteome</keyword>
<dbReference type="AlphaFoldDB" id="A0A8S1EJU8"/>
<protein>
    <submittedName>
        <fullName evidence="1">Uncharacterized protein</fullName>
    </submittedName>
</protein>
<organism evidence="1 2">
    <name type="scientific">Caenorhabditis bovis</name>
    <dbReference type="NCBI Taxonomy" id="2654633"/>
    <lineage>
        <taxon>Eukaryota</taxon>
        <taxon>Metazoa</taxon>
        <taxon>Ecdysozoa</taxon>
        <taxon>Nematoda</taxon>
        <taxon>Chromadorea</taxon>
        <taxon>Rhabditida</taxon>
        <taxon>Rhabditina</taxon>
        <taxon>Rhabditomorpha</taxon>
        <taxon>Rhabditoidea</taxon>
        <taxon>Rhabditidae</taxon>
        <taxon>Peloderinae</taxon>
        <taxon>Caenorhabditis</taxon>
    </lineage>
</organism>
<reference evidence="1 2" key="1">
    <citation type="submission" date="2020-04" db="EMBL/GenBank/DDBJ databases">
        <authorList>
            <person name="Laetsch R D."/>
            <person name="Stevens L."/>
            <person name="Kumar S."/>
            <person name="Blaxter L. M."/>
        </authorList>
    </citation>
    <scope>NUCLEOTIDE SEQUENCE [LARGE SCALE GENOMIC DNA]</scope>
</reference>